<evidence type="ECO:0000259" key="2">
    <source>
        <dbReference type="PROSITE" id="PS50095"/>
    </source>
</evidence>
<keyword evidence="4" id="KW-1185">Reference proteome</keyword>
<reference evidence="3 4" key="1">
    <citation type="journal article" date="2013" name="BMC Genomics">
        <title>The miniature genome of a carnivorous plant Genlisea aurea contains a low number of genes and short non-coding sequences.</title>
        <authorList>
            <person name="Leushkin E.V."/>
            <person name="Sutormin R.A."/>
            <person name="Nabieva E.R."/>
            <person name="Penin A.A."/>
            <person name="Kondrashov A.S."/>
            <person name="Logacheva M.D."/>
        </authorList>
    </citation>
    <scope>NUCLEOTIDE SEQUENCE [LARGE SCALE GENOMIC DNA]</scope>
</reference>
<dbReference type="PROSITE" id="PS50095">
    <property type="entry name" value="PLAT"/>
    <property type="match status" value="1"/>
</dbReference>
<dbReference type="PANTHER" id="PTHR31718">
    <property type="entry name" value="PLAT DOMAIN-CONTAINING PROTEIN"/>
    <property type="match status" value="1"/>
</dbReference>
<dbReference type="SUPFAM" id="SSF49723">
    <property type="entry name" value="Lipase/lipooxygenase domain (PLAT/LH2 domain)"/>
    <property type="match status" value="1"/>
</dbReference>
<dbReference type="AlphaFoldDB" id="S8CBX9"/>
<dbReference type="PANTHER" id="PTHR31718:SF0">
    <property type="entry name" value="PLAT DOMAIN-CONTAINING PROTEIN 2"/>
    <property type="match status" value="1"/>
</dbReference>
<evidence type="ECO:0000313" key="3">
    <source>
        <dbReference type="EMBL" id="EPS64454.1"/>
    </source>
</evidence>
<dbReference type="InterPro" id="IPR001024">
    <property type="entry name" value="PLAT/LH2_dom"/>
</dbReference>
<comment type="caution">
    <text evidence="3">The sequence shown here is derived from an EMBL/GenBank/DDBJ whole genome shotgun (WGS) entry which is preliminary data.</text>
</comment>
<proteinExistence type="predicted"/>
<sequence length="134" mass="14643">SEPDCVYTVYVKTGSIIKGGTDANISAIFYESSGTGIWIKNLVLWGGIRGTDYDYFERGNVDIFTGAAPCLRGPICALNLTSDGTGPHPGWNCKSVEVTATGWRKECAQQTFQIDQWLADDAPPYSLSAFRNYC</sequence>
<dbReference type="InterPro" id="IPR036392">
    <property type="entry name" value="PLAT/LH2_dom_sf"/>
</dbReference>
<name>S8CBX9_9LAMI</name>
<dbReference type="Pfam" id="PF01477">
    <property type="entry name" value="PLAT"/>
    <property type="match status" value="1"/>
</dbReference>
<dbReference type="OrthoDB" id="5322100at2759"/>
<feature type="non-terminal residue" evidence="3">
    <location>
        <position position="1"/>
    </location>
</feature>
<organism evidence="3 4">
    <name type="scientific">Genlisea aurea</name>
    <dbReference type="NCBI Taxonomy" id="192259"/>
    <lineage>
        <taxon>Eukaryota</taxon>
        <taxon>Viridiplantae</taxon>
        <taxon>Streptophyta</taxon>
        <taxon>Embryophyta</taxon>
        <taxon>Tracheophyta</taxon>
        <taxon>Spermatophyta</taxon>
        <taxon>Magnoliopsida</taxon>
        <taxon>eudicotyledons</taxon>
        <taxon>Gunneridae</taxon>
        <taxon>Pentapetalae</taxon>
        <taxon>asterids</taxon>
        <taxon>lamiids</taxon>
        <taxon>Lamiales</taxon>
        <taxon>Lentibulariaceae</taxon>
        <taxon>Genlisea</taxon>
    </lineage>
</organism>
<dbReference type="Gene3D" id="2.60.60.20">
    <property type="entry name" value="PLAT/LH2 domain"/>
    <property type="match status" value="1"/>
</dbReference>
<dbReference type="Proteomes" id="UP000015453">
    <property type="component" value="Unassembled WGS sequence"/>
</dbReference>
<evidence type="ECO:0000313" key="4">
    <source>
        <dbReference type="Proteomes" id="UP000015453"/>
    </source>
</evidence>
<feature type="domain" description="PLAT" evidence="2">
    <location>
        <begin position="5"/>
        <end position="132"/>
    </location>
</feature>
<comment type="caution">
    <text evidence="1">Lacks conserved residue(s) required for the propagation of feature annotation.</text>
</comment>
<accession>S8CBX9</accession>
<gene>
    <name evidence="3" type="ORF">M569_10327</name>
</gene>
<protein>
    <recommendedName>
        <fullName evidence="2">PLAT domain-containing protein</fullName>
    </recommendedName>
</protein>
<dbReference type="EMBL" id="AUSU01004813">
    <property type="protein sequence ID" value="EPS64454.1"/>
    <property type="molecule type" value="Genomic_DNA"/>
</dbReference>
<evidence type="ECO:0000256" key="1">
    <source>
        <dbReference type="PROSITE-ProRule" id="PRU00152"/>
    </source>
</evidence>
<feature type="non-terminal residue" evidence="3">
    <location>
        <position position="134"/>
    </location>
</feature>